<dbReference type="Proteomes" id="UP000278351">
    <property type="component" value="Unassembled WGS sequence"/>
</dbReference>
<gene>
    <name evidence="3" type="ORF">EGT74_02860</name>
</gene>
<protein>
    <recommendedName>
        <fullName evidence="2">Peptidase M60 domain-containing protein</fullName>
    </recommendedName>
</protein>
<keyword evidence="4" id="KW-1185">Reference proteome</keyword>
<dbReference type="InterPro" id="IPR035423">
    <property type="entry name" value="M60-like_N"/>
</dbReference>
<dbReference type="SMART" id="SM01276">
    <property type="entry name" value="M60-like"/>
    <property type="match status" value="1"/>
</dbReference>
<keyword evidence="1" id="KW-0732">Signal</keyword>
<dbReference type="Gene3D" id="2.60.120.1250">
    <property type="entry name" value="Peptidase M60, enhancin-like domain 1"/>
    <property type="match status" value="1"/>
</dbReference>
<comment type="caution">
    <text evidence="3">The sequence shown here is derived from an EMBL/GenBank/DDBJ whole genome shotgun (WGS) entry which is preliminary data.</text>
</comment>
<feature type="signal peptide" evidence="1">
    <location>
        <begin position="1"/>
        <end position="18"/>
    </location>
</feature>
<dbReference type="InterPro" id="IPR031161">
    <property type="entry name" value="Peptidase_M60_dom"/>
</dbReference>
<feature type="chain" id="PRO_5017962271" description="Peptidase M60 domain-containing protein" evidence="1">
    <location>
        <begin position="19"/>
        <end position="487"/>
    </location>
</feature>
<reference evidence="3 4" key="1">
    <citation type="submission" date="2018-11" db="EMBL/GenBank/DDBJ databases">
        <title>Chitinophaga lutea sp.nov., isolate from arsenic contaminated soil.</title>
        <authorList>
            <person name="Zong Y."/>
        </authorList>
    </citation>
    <scope>NUCLEOTIDE SEQUENCE [LARGE SCALE GENOMIC DNA]</scope>
    <source>
        <strain evidence="3 4">ZY74</strain>
    </source>
</reference>
<dbReference type="Gene3D" id="3.40.390.80">
    <property type="entry name" value="Peptidase M60, enhancin-like domain 2"/>
    <property type="match status" value="1"/>
</dbReference>
<dbReference type="Pfam" id="PF13402">
    <property type="entry name" value="Peptidase_M60"/>
    <property type="match status" value="1"/>
</dbReference>
<dbReference type="PANTHER" id="PTHR15730:SF5">
    <property type="entry name" value="SI:CH211-210B2.2-RELATED"/>
    <property type="match status" value="1"/>
</dbReference>
<sequence length="487" mass="54879">MKTTAIKCFLIAALAATAGVSGCRKNYNFSNGYDRPPKIDTAGIGDLDTSLSRIDSSGFAEARKFPGLISIVEPRLQNYNVEVDMNYKLLSPYIRINVVPGNWISTGLYAAPGELVKIVLPQDSEGLTVQVGAHTDNVGNKVPMLRPAVISTRKLLLPGVNYVRNIYGGTIYLIPAAPVAKKMTVTFSNVVKSPDFVLGQTTSAEWKEMLRRSNVPVFEMRGERFIITMYRKMMLTMLDRFDAEAVMRKWDETIIKDYNEWYGLEDNPVDVRDQAPTTPHRFVLDIQISLGSGHSGYPCMAYLDWHSDFIDTAVINKGASWGPFHEIGHNFQMSDMWSWGGSDALGEVSNNLFVFKIASRYGRKPPRIYSDEFVTPALAFAEKVDAAKRFSQVTDVFQRLVPFVQLFQRYGYGMMTAVSKAARREARVPIVDEVRKNFFFVQASLYAKTNLKPFFDQWGIVVSPSAVDEVKHLPLLTEQLWKKDIRL</sequence>
<dbReference type="PROSITE" id="PS51723">
    <property type="entry name" value="PEPTIDASE_M60"/>
    <property type="match status" value="1"/>
</dbReference>
<dbReference type="PROSITE" id="PS51257">
    <property type="entry name" value="PROKAR_LIPOPROTEIN"/>
    <property type="match status" value="1"/>
</dbReference>
<dbReference type="AlphaFoldDB" id="A0A3N4Q4U7"/>
<organism evidence="3 4">
    <name type="scientific">Chitinophaga lutea</name>
    <dbReference type="NCBI Taxonomy" id="2488634"/>
    <lineage>
        <taxon>Bacteria</taxon>
        <taxon>Pseudomonadati</taxon>
        <taxon>Bacteroidota</taxon>
        <taxon>Chitinophagia</taxon>
        <taxon>Chitinophagales</taxon>
        <taxon>Chitinophagaceae</taxon>
        <taxon>Chitinophaga</taxon>
    </lineage>
</organism>
<dbReference type="PANTHER" id="PTHR15730">
    <property type="entry name" value="EXPERIMENTAL AUTOIMMUNE PROSTATITIS ANTIGEN 2-RELATED"/>
    <property type="match status" value="1"/>
</dbReference>
<dbReference type="Pfam" id="PF17291">
    <property type="entry name" value="M60-like_N"/>
    <property type="match status" value="1"/>
</dbReference>
<feature type="domain" description="Peptidase M60" evidence="2">
    <location>
        <begin position="101"/>
        <end position="411"/>
    </location>
</feature>
<dbReference type="EMBL" id="RPDH01000001">
    <property type="protein sequence ID" value="RPE12511.1"/>
    <property type="molecule type" value="Genomic_DNA"/>
</dbReference>
<evidence type="ECO:0000256" key="1">
    <source>
        <dbReference type="SAM" id="SignalP"/>
    </source>
</evidence>
<name>A0A3N4Q4U7_9BACT</name>
<dbReference type="Gene3D" id="1.10.390.30">
    <property type="entry name" value="Peptidase M60, enhancin-like domain 3"/>
    <property type="match status" value="1"/>
</dbReference>
<dbReference type="InterPro" id="IPR042279">
    <property type="entry name" value="Pep_M60_3"/>
</dbReference>
<dbReference type="RefSeq" id="WP_123845022.1">
    <property type="nucleotide sequence ID" value="NZ_RPDH01000001.1"/>
</dbReference>
<evidence type="ECO:0000313" key="4">
    <source>
        <dbReference type="Proteomes" id="UP000278351"/>
    </source>
</evidence>
<evidence type="ECO:0000259" key="2">
    <source>
        <dbReference type="PROSITE" id="PS51723"/>
    </source>
</evidence>
<dbReference type="InterPro" id="IPR051244">
    <property type="entry name" value="TCAF"/>
</dbReference>
<accession>A0A3N4Q4U7</accession>
<proteinExistence type="predicted"/>
<evidence type="ECO:0000313" key="3">
    <source>
        <dbReference type="EMBL" id="RPE12511.1"/>
    </source>
</evidence>
<dbReference type="OrthoDB" id="606623at2"/>